<proteinExistence type="predicted"/>
<comment type="caution">
    <text evidence="1">The sequence shown here is derived from an EMBL/GenBank/DDBJ whole genome shotgun (WGS) entry which is preliminary data.</text>
</comment>
<evidence type="ECO:0000313" key="1">
    <source>
        <dbReference type="EMBL" id="CAG8725589.1"/>
    </source>
</evidence>
<dbReference type="Proteomes" id="UP000789366">
    <property type="component" value="Unassembled WGS sequence"/>
</dbReference>
<accession>A0ACA9PUL8</accession>
<name>A0ACA9PUL8_9GLOM</name>
<gene>
    <name evidence="1" type="ORF">SPELUC_LOCUS12735</name>
</gene>
<keyword evidence="2" id="KW-1185">Reference proteome</keyword>
<feature type="non-terminal residue" evidence="1">
    <location>
        <position position="150"/>
    </location>
</feature>
<dbReference type="EMBL" id="CAJVPW010031049">
    <property type="protein sequence ID" value="CAG8725589.1"/>
    <property type="molecule type" value="Genomic_DNA"/>
</dbReference>
<organism evidence="1 2">
    <name type="scientific">Cetraspora pellucida</name>
    <dbReference type="NCBI Taxonomy" id="1433469"/>
    <lineage>
        <taxon>Eukaryota</taxon>
        <taxon>Fungi</taxon>
        <taxon>Fungi incertae sedis</taxon>
        <taxon>Mucoromycota</taxon>
        <taxon>Glomeromycotina</taxon>
        <taxon>Glomeromycetes</taxon>
        <taxon>Diversisporales</taxon>
        <taxon>Gigasporaceae</taxon>
        <taxon>Cetraspora</taxon>
    </lineage>
</organism>
<evidence type="ECO:0000313" key="2">
    <source>
        <dbReference type="Proteomes" id="UP000789366"/>
    </source>
</evidence>
<protein>
    <submittedName>
        <fullName evidence="1">6252_t:CDS:1</fullName>
    </submittedName>
</protein>
<reference evidence="1" key="1">
    <citation type="submission" date="2021-06" db="EMBL/GenBank/DDBJ databases">
        <authorList>
            <person name="Kallberg Y."/>
            <person name="Tangrot J."/>
            <person name="Rosling A."/>
        </authorList>
    </citation>
    <scope>NUCLEOTIDE SEQUENCE</scope>
    <source>
        <strain evidence="1">28 12/20/2015</strain>
    </source>
</reference>
<feature type="non-terminal residue" evidence="1">
    <location>
        <position position="1"/>
    </location>
</feature>
<sequence length="150" mass="17233">LCPYTKVEESFNLQASHDIMEFGISLDALKKYDHFEFPGVVPRTFVGPLLLSLVSWPTSKILVLLIPHLNKFARQYIVILSYSHWISAINSSESNRKLLQMIRYMTYTAVIFRFEVGMLLAIIVLFELWKETLSFFDTLRVGIISGLASL</sequence>